<protein>
    <recommendedName>
        <fullName evidence="3">DUF1579 domain-containing protein</fullName>
    </recommendedName>
</protein>
<keyword evidence="2" id="KW-1185">Reference proteome</keyword>
<sequence length="135" mass="14226">MTHRGQECAGARPLGRWNAEVERRGRWTASVFHFAADGTALLLEGGPGEGRWTDLGAGRFAFRVVEPLYGHDGRGTGRVVIEQTAVLAGPSFTSTGLSTVHDDRGRVLRRLRVRITATAVSGGGAAESVAGAAVE</sequence>
<evidence type="ECO:0008006" key="3">
    <source>
        <dbReference type="Google" id="ProtNLM"/>
    </source>
</evidence>
<evidence type="ECO:0000313" key="2">
    <source>
        <dbReference type="Proteomes" id="UP001180556"/>
    </source>
</evidence>
<reference evidence="2" key="1">
    <citation type="submission" date="2023-07" db="EMBL/GenBank/DDBJ databases">
        <title>30 novel species of actinomycetes from the DSMZ collection.</title>
        <authorList>
            <person name="Nouioui I."/>
        </authorList>
    </citation>
    <scope>NUCLEOTIDE SEQUENCE [LARGE SCALE GENOMIC DNA]</scope>
    <source>
        <strain evidence="2">DSM 40932</strain>
    </source>
</reference>
<evidence type="ECO:0000313" key="1">
    <source>
        <dbReference type="EMBL" id="MDT0494942.1"/>
    </source>
</evidence>
<dbReference type="EMBL" id="JAVRFG010000064">
    <property type="protein sequence ID" value="MDT0494942.1"/>
    <property type="molecule type" value="Genomic_DNA"/>
</dbReference>
<dbReference type="Proteomes" id="UP001180556">
    <property type="component" value="Unassembled WGS sequence"/>
</dbReference>
<gene>
    <name evidence="1" type="ORF">RM717_31065</name>
</gene>
<name>A0ABU2WAQ5_9ACTN</name>
<accession>A0ABU2WAQ5</accession>
<organism evidence="1 2">
    <name type="scientific">Streptomyces stephensoniae</name>
    <dbReference type="NCBI Taxonomy" id="3375367"/>
    <lineage>
        <taxon>Bacteria</taxon>
        <taxon>Bacillati</taxon>
        <taxon>Actinomycetota</taxon>
        <taxon>Actinomycetes</taxon>
        <taxon>Kitasatosporales</taxon>
        <taxon>Streptomycetaceae</taxon>
        <taxon>Streptomyces</taxon>
    </lineage>
</organism>
<proteinExistence type="predicted"/>
<comment type="caution">
    <text evidence="1">The sequence shown here is derived from an EMBL/GenBank/DDBJ whole genome shotgun (WGS) entry which is preliminary data.</text>
</comment>
<dbReference type="RefSeq" id="WP_311605770.1">
    <property type="nucleotide sequence ID" value="NZ_JAVRFG010000064.1"/>
</dbReference>